<organism evidence="1 2">
    <name type="scientific">Klebsiella phage JD18</name>
    <dbReference type="NCBI Taxonomy" id="1698360"/>
    <lineage>
        <taxon>Viruses</taxon>
        <taxon>Duplodnaviria</taxon>
        <taxon>Heunggongvirae</taxon>
        <taxon>Uroviricota</taxon>
        <taxon>Caudoviricetes</taxon>
        <taxon>Pantevenvirales</taxon>
        <taxon>Straboviridae</taxon>
        <taxon>Tevenvirinae</taxon>
        <taxon>Jiaodavirus</taxon>
        <taxon>Jiaodavirus jd18</taxon>
    </lineage>
</organism>
<evidence type="ECO:0008006" key="3">
    <source>
        <dbReference type="Google" id="ProtNLM"/>
    </source>
</evidence>
<dbReference type="GeneID" id="26518450"/>
<evidence type="ECO:0000313" key="1">
    <source>
        <dbReference type="EMBL" id="AKY01906.1"/>
    </source>
</evidence>
<gene>
    <name evidence="1" type="ORF">JD18_035</name>
</gene>
<keyword evidence="2" id="KW-1185">Reference proteome</keyword>
<name>A0A0K1Y529_9CAUD</name>
<dbReference type="Proteomes" id="UP000204179">
    <property type="component" value="Segment"/>
</dbReference>
<sequence length="85" mass="9836">MTNLMGSNPGHDWPEGNYTCRCSNCSERYTGPKRSYFCYKCDTARREAPAPDYEAIHNAKVDMLRRFEEAKRICEAAGYVVYKKI</sequence>
<dbReference type="RefSeq" id="YP_009190616.1">
    <property type="nucleotide sequence ID" value="NC_028686.1"/>
</dbReference>
<reference evidence="1 2" key="1">
    <citation type="submission" date="2015-07" db="EMBL/GenBank/DDBJ databases">
        <title>Isolation and characterization of JD18-a novel lytic bacteriophage for Klebsiella pneumoniae.</title>
        <authorList>
            <person name="Fan J."/>
            <person name="Zhang X."/>
            <person name="Guo X."/>
            <person name="He P."/>
            <person name="Zhang Y."/>
        </authorList>
    </citation>
    <scope>NUCLEOTIDE SEQUENCE [LARGE SCALE GENOMIC DNA]</scope>
</reference>
<accession>A0A0K1Y529</accession>
<protein>
    <recommendedName>
        <fullName evidence="3">Zinc-ribbon domain-containing protein</fullName>
    </recommendedName>
</protein>
<dbReference type="KEGG" id="vg:26518450"/>
<evidence type="ECO:0000313" key="2">
    <source>
        <dbReference type="Proteomes" id="UP000204179"/>
    </source>
</evidence>
<proteinExistence type="predicted"/>
<dbReference type="EMBL" id="KT239446">
    <property type="protein sequence ID" value="AKY01906.1"/>
    <property type="molecule type" value="Genomic_DNA"/>
</dbReference>